<dbReference type="FunFam" id="3.90.1150.10:FF:000014">
    <property type="entry name" value="Probable glycine dehydrogenase (decarboxylating) subunit 2"/>
    <property type="match status" value="1"/>
</dbReference>
<dbReference type="InterPro" id="IPR023012">
    <property type="entry name" value="GcvPB"/>
</dbReference>
<feature type="domain" description="Aminotransferase class V" evidence="6">
    <location>
        <begin position="145"/>
        <end position="266"/>
    </location>
</feature>
<dbReference type="AlphaFoldDB" id="A0A7C3YTM4"/>
<dbReference type="HAMAP" id="MF_00713">
    <property type="entry name" value="GcvPB"/>
    <property type="match status" value="1"/>
</dbReference>
<dbReference type="InterPro" id="IPR015424">
    <property type="entry name" value="PyrdxlP-dep_Trfase"/>
</dbReference>
<dbReference type="FunFam" id="3.40.640.10:FF:000224">
    <property type="entry name" value="Probable glycine dehydrogenase (decarboxylating) subunit 2"/>
    <property type="match status" value="1"/>
</dbReference>
<evidence type="ECO:0000256" key="4">
    <source>
        <dbReference type="ARBA" id="ARBA00049026"/>
    </source>
</evidence>
<accession>A0A7C3YTM4</accession>
<proteinExistence type="inferred from homology"/>
<dbReference type="Gene3D" id="3.40.640.10">
    <property type="entry name" value="Type I PLP-dependent aspartate aminotransferase-like (Major domain)"/>
    <property type="match status" value="1"/>
</dbReference>
<dbReference type="InterPro" id="IPR049316">
    <property type="entry name" value="GDC-P_C"/>
</dbReference>
<dbReference type="NCBIfam" id="NF003346">
    <property type="entry name" value="PRK04366.1"/>
    <property type="match status" value="1"/>
</dbReference>
<name>A0A7C3YTM4_UNCW3</name>
<dbReference type="GO" id="GO:0005829">
    <property type="term" value="C:cytosol"/>
    <property type="evidence" value="ECO:0007669"/>
    <property type="project" value="TreeGrafter"/>
</dbReference>
<dbReference type="InterPro" id="IPR015421">
    <property type="entry name" value="PyrdxlP-dep_Trfase_major"/>
</dbReference>
<dbReference type="SUPFAM" id="SSF53383">
    <property type="entry name" value="PLP-dependent transferases"/>
    <property type="match status" value="1"/>
</dbReference>
<dbReference type="PANTHER" id="PTHR11773:SF1">
    <property type="entry name" value="GLYCINE DEHYDROGENASE (DECARBOXYLATING), MITOCHONDRIAL"/>
    <property type="match status" value="1"/>
</dbReference>
<dbReference type="Gene3D" id="3.90.1150.10">
    <property type="entry name" value="Aspartate Aminotransferase, domain 1"/>
    <property type="match status" value="1"/>
</dbReference>
<dbReference type="Pfam" id="PF21478">
    <property type="entry name" value="GcvP2_C"/>
    <property type="match status" value="1"/>
</dbReference>
<dbReference type="PANTHER" id="PTHR11773">
    <property type="entry name" value="GLYCINE DEHYDROGENASE, DECARBOXYLATING"/>
    <property type="match status" value="1"/>
</dbReference>
<dbReference type="EMBL" id="DTMQ01000043">
    <property type="protein sequence ID" value="HGE99836.1"/>
    <property type="molecule type" value="Genomic_DNA"/>
</dbReference>
<evidence type="ECO:0000256" key="2">
    <source>
        <dbReference type="ARBA" id="ARBA00022898"/>
    </source>
</evidence>
<gene>
    <name evidence="5" type="primary">gcvPB</name>
    <name evidence="8" type="ORF">ENX07_07215</name>
</gene>
<evidence type="ECO:0000256" key="3">
    <source>
        <dbReference type="ARBA" id="ARBA00023002"/>
    </source>
</evidence>
<comment type="subunit">
    <text evidence="5">The glycine cleavage system is composed of four proteins: P, T, L and H. In this organism, the P 'protein' is a heterodimer of two subunits.</text>
</comment>
<dbReference type="GO" id="GO:0030170">
    <property type="term" value="F:pyridoxal phosphate binding"/>
    <property type="evidence" value="ECO:0007669"/>
    <property type="project" value="TreeGrafter"/>
</dbReference>
<comment type="caution">
    <text evidence="8">The sequence shown here is derived from an EMBL/GenBank/DDBJ whole genome shotgun (WGS) entry which is preliminary data.</text>
</comment>
<dbReference type="GO" id="GO:0005960">
    <property type="term" value="C:glycine cleavage complex"/>
    <property type="evidence" value="ECO:0007669"/>
    <property type="project" value="TreeGrafter"/>
</dbReference>
<feature type="modified residue" description="N6-(pyridoxal phosphate)lysine" evidence="5">
    <location>
        <position position="266"/>
    </location>
</feature>
<dbReference type="EC" id="1.4.4.2" evidence="5"/>
<dbReference type="GO" id="GO:0016594">
    <property type="term" value="F:glycine binding"/>
    <property type="evidence" value="ECO:0007669"/>
    <property type="project" value="TreeGrafter"/>
</dbReference>
<comment type="catalytic activity">
    <reaction evidence="4 5">
        <text>N(6)-[(R)-lipoyl]-L-lysyl-[glycine-cleavage complex H protein] + glycine + H(+) = N(6)-[(R)-S(8)-aminomethyldihydrolipoyl]-L-lysyl-[glycine-cleavage complex H protein] + CO2</text>
        <dbReference type="Rhea" id="RHEA:24304"/>
        <dbReference type="Rhea" id="RHEA-COMP:10494"/>
        <dbReference type="Rhea" id="RHEA-COMP:10495"/>
        <dbReference type="ChEBI" id="CHEBI:15378"/>
        <dbReference type="ChEBI" id="CHEBI:16526"/>
        <dbReference type="ChEBI" id="CHEBI:57305"/>
        <dbReference type="ChEBI" id="CHEBI:83099"/>
        <dbReference type="ChEBI" id="CHEBI:83143"/>
        <dbReference type="EC" id="1.4.4.2"/>
    </reaction>
</comment>
<dbReference type="Pfam" id="PF00266">
    <property type="entry name" value="Aminotran_5"/>
    <property type="match status" value="1"/>
</dbReference>
<evidence type="ECO:0000259" key="7">
    <source>
        <dbReference type="Pfam" id="PF21478"/>
    </source>
</evidence>
<organism evidence="8">
    <name type="scientific">candidate division WOR-3 bacterium</name>
    <dbReference type="NCBI Taxonomy" id="2052148"/>
    <lineage>
        <taxon>Bacteria</taxon>
        <taxon>Bacteria division WOR-3</taxon>
    </lineage>
</organism>
<protein>
    <recommendedName>
        <fullName evidence="5">Probable glycine dehydrogenase (decarboxylating) subunit 2</fullName>
        <ecNumber evidence="5">1.4.4.2</ecNumber>
    </recommendedName>
    <alternativeName>
        <fullName evidence="5">Glycine cleavage system P-protein subunit 2</fullName>
    </alternativeName>
    <alternativeName>
        <fullName evidence="5">Glycine decarboxylase subunit 2</fullName>
    </alternativeName>
    <alternativeName>
        <fullName evidence="5">Glycine dehydrogenase (aminomethyl-transferring) subunit 2</fullName>
    </alternativeName>
</protein>
<evidence type="ECO:0000313" key="8">
    <source>
        <dbReference type="EMBL" id="HGE99836.1"/>
    </source>
</evidence>
<dbReference type="InterPro" id="IPR000192">
    <property type="entry name" value="Aminotrans_V_dom"/>
</dbReference>
<keyword evidence="2 5" id="KW-0663">Pyridoxal phosphate</keyword>
<comment type="cofactor">
    <cofactor evidence="5">
        <name>pyridoxal 5'-phosphate</name>
        <dbReference type="ChEBI" id="CHEBI:597326"/>
    </cofactor>
</comment>
<comment type="similarity">
    <text evidence="5">Belongs to the GcvP family. C-terminal subunit subfamily.</text>
</comment>
<keyword evidence="3 5" id="KW-0560">Oxidoreductase</keyword>
<feature type="domain" description="Glycine dehydrogenase C-terminal" evidence="7">
    <location>
        <begin position="346"/>
        <end position="446"/>
    </location>
</feature>
<evidence type="ECO:0000259" key="6">
    <source>
        <dbReference type="Pfam" id="PF00266"/>
    </source>
</evidence>
<evidence type="ECO:0000256" key="1">
    <source>
        <dbReference type="ARBA" id="ARBA00003788"/>
    </source>
</evidence>
<dbReference type="GO" id="GO:0019464">
    <property type="term" value="P:glycine decarboxylation via glycine cleavage system"/>
    <property type="evidence" value="ECO:0007669"/>
    <property type="project" value="UniProtKB-UniRule"/>
</dbReference>
<comment type="function">
    <text evidence="1 5">The glycine cleavage system catalyzes the degradation of glycine. The P protein binds the alpha-amino group of glycine through its pyridoxal phosphate cofactor; CO(2) is released and the remaining methylamine moiety is then transferred to the lipoamide cofactor of the H protein.</text>
</comment>
<dbReference type="Gene3D" id="6.20.440.10">
    <property type="match status" value="1"/>
</dbReference>
<dbReference type="InterPro" id="IPR020581">
    <property type="entry name" value="GDC_P"/>
</dbReference>
<sequence>MKTIFEHSSPGKRGYFLPPLDLPERDLKGIIPEGYLREKLFLPEVSEVEVVRHFINLSILNHHVDKGFYPLGSCTMKYNPKINETIANLPSFLNTHPLQDEEEVQGNLKLMAELGQLLLTIIGLDAITFQPAAGAHGEFTSLLIVRKYFQEKGEKRKRILIPDSAHGTNPASVTMSGHEAVVIPSDETGQISIKKLKEAIGEDCACLMLTNPNTLGIFEEKILEVAEICHSHGTLLYLDGANLNAYLGYHRPGDAGFDLVHLNLHKTFSTPHGGGGPGSGPVCVRKFLEPYLPIPRLIKEEGKFKFDWEEGKSIGKVSTFYGNFLVLIKAFLYIRMLGGEGLRDCAECAVLNANYIRKSLEGYYDLPYKSPTMHECVFSAENLKRYGVRALDVAKRLLDFGFHAPTMYFPLIVHEALMIEPTETESKETLDEFIRAMIQITQEAKNNPELLKKAPHKTPVKRVDEVKAARELILRYKPDDD</sequence>
<dbReference type="GO" id="GO:0004375">
    <property type="term" value="F:glycine dehydrogenase (decarboxylating) activity"/>
    <property type="evidence" value="ECO:0007669"/>
    <property type="project" value="UniProtKB-EC"/>
</dbReference>
<evidence type="ECO:0000256" key="5">
    <source>
        <dbReference type="HAMAP-Rule" id="MF_00713"/>
    </source>
</evidence>
<dbReference type="InterPro" id="IPR015422">
    <property type="entry name" value="PyrdxlP-dep_Trfase_small"/>
</dbReference>
<reference evidence="8" key="1">
    <citation type="journal article" date="2020" name="mSystems">
        <title>Genome- and Community-Level Interaction Insights into Carbon Utilization and Element Cycling Functions of Hydrothermarchaeota in Hydrothermal Sediment.</title>
        <authorList>
            <person name="Zhou Z."/>
            <person name="Liu Y."/>
            <person name="Xu W."/>
            <person name="Pan J."/>
            <person name="Luo Z.H."/>
            <person name="Li M."/>
        </authorList>
    </citation>
    <scope>NUCLEOTIDE SEQUENCE [LARGE SCALE GENOMIC DNA]</scope>
    <source>
        <strain evidence="8">SpSt-906</strain>
    </source>
</reference>